<evidence type="ECO:0000256" key="1">
    <source>
        <dbReference type="ARBA" id="ARBA00004138"/>
    </source>
</evidence>
<protein>
    <submittedName>
        <fullName evidence="11">Dynein heavy chain 6, axonemal-like</fullName>
    </submittedName>
</protein>
<dbReference type="InterPro" id="IPR041228">
    <property type="entry name" value="Dynein_C"/>
</dbReference>
<gene>
    <name evidence="11" type="primary">LOC118761674</name>
</gene>
<keyword evidence="7" id="KW-0206">Cytoskeleton</keyword>
<dbReference type="KEGG" id="osn:118761674"/>
<dbReference type="PANTHER" id="PTHR22878:SF68">
    <property type="entry name" value="DYNEIN HEAVY CHAIN 6, AXONEMAL-LIKE"/>
    <property type="match status" value="1"/>
</dbReference>
<evidence type="ECO:0000256" key="8">
    <source>
        <dbReference type="ARBA" id="ARBA00023273"/>
    </source>
</evidence>
<dbReference type="GO" id="GO:0051959">
    <property type="term" value="F:dynein light intermediate chain binding"/>
    <property type="evidence" value="ECO:0007669"/>
    <property type="project" value="InterPro"/>
</dbReference>
<proteinExistence type="predicted"/>
<evidence type="ECO:0000313" key="10">
    <source>
        <dbReference type="Proteomes" id="UP000515154"/>
    </source>
</evidence>
<keyword evidence="4" id="KW-0547">Nucleotide-binding</keyword>
<dbReference type="RefSeq" id="XP_036355704.1">
    <property type="nucleotide sequence ID" value="XM_036499811.1"/>
</dbReference>
<dbReference type="GO" id="GO:0005929">
    <property type="term" value="C:cilium"/>
    <property type="evidence" value="ECO:0007669"/>
    <property type="project" value="UniProtKB-SubCell"/>
</dbReference>
<dbReference type="AlphaFoldDB" id="A0A7E6EK68"/>
<evidence type="ECO:0000256" key="2">
    <source>
        <dbReference type="ARBA" id="ARBA00004245"/>
    </source>
</evidence>
<dbReference type="GO" id="GO:0007018">
    <property type="term" value="P:microtubule-based movement"/>
    <property type="evidence" value="ECO:0007669"/>
    <property type="project" value="InterPro"/>
</dbReference>
<keyword evidence="8" id="KW-0966">Cell projection</keyword>
<reference evidence="11" key="1">
    <citation type="submission" date="2025-08" db="UniProtKB">
        <authorList>
            <consortium name="RefSeq"/>
        </authorList>
    </citation>
    <scope>IDENTIFICATION</scope>
</reference>
<dbReference type="GO" id="GO:0000166">
    <property type="term" value="F:nucleotide binding"/>
    <property type="evidence" value="ECO:0007669"/>
    <property type="project" value="UniProtKB-KW"/>
</dbReference>
<keyword evidence="10" id="KW-1185">Reference proteome</keyword>
<keyword evidence="5" id="KW-0175">Coiled coil</keyword>
<dbReference type="Pfam" id="PF18199">
    <property type="entry name" value="Dynein_C"/>
    <property type="match status" value="1"/>
</dbReference>
<dbReference type="Proteomes" id="UP000515154">
    <property type="component" value="Unplaced"/>
</dbReference>
<dbReference type="GO" id="GO:0030286">
    <property type="term" value="C:dynein complex"/>
    <property type="evidence" value="ECO:0007669"/>
    <property type="project" value="InterPro"/>
</dbReference>
<keyword evidence="6" id="KW-0969">Cilium</keyword>
<dbReference type="InterPro" id="IPR043160">
    <property type="entry name" value="Dynein_C_barrel"/>
</dbReference>
<dbReference type="InterPro" id="IPR026983">
    <property type="entry name" value="DHC"/>
</dbReference>
<comment type="subcellular location">
    <subcellularLocation>
        <location evidence="1">Cell projection</location>
        <location evidence="1">Cilium</location>
    </subcellularLocation>
    <subcellularLocation>
        <location evidence="2">Cytoplasm</location>
        <location evidence="2">Cytoskeleton</location>
    </subcellularLocation>
</comment>
<sequence>MNLQLESMYESFLNNQVPQNWSSFAYPSLKSLASWVVDLVLRCSFIDFWIKMGQPFSFWLPGFFFPQGFLTGVLQNYARKYNLAIDRLNFNFTILPQYRHQKDYIQALTTMTFGEELDIDKEIGKIKDGVLVHGLFMDGFGWDINSMMLADSKPGEMTASLPMMHLEPSPNVEILESDYTSPLYKTAQRAGVLSTTGESKIFVDNSS</sequence>
<dbReference type="GO" id="GO:0045505">
    <property type="term" value="F:dynein intermediate chain binding"/>
    <property type="evidence" value="ECO:0007669"/>
    <property type="project" value="InterPro"/>
</dbReference>
<evidence type="ECO:0000256" key="7">
    <source>
        <dbReference type="ARBA" id="ARBA00023212"/>
    </source>
</evidence>
<name>A0A7E6EK68_9MOLL</name>
<organism evidence="10 11">
    <name type="scientific">Octopus sinensis</name>
    <name type="common">East Asian common octopus</name>
    <dbReference type="NCBI Taxonomy" id="2607531"/>
    <lineage>
        <taxon>Eukaryota</taxon>
        <taxon>Metazoa</taxon>
        <taxon>Spiralia</taxon>
        <taxon>Lophotrochozoa</taxon>
        <taxon>Mollusca</taxon>
        <taxon>Cephalopoda</taxon>
        <taxon>Coleoidea</taxon>
        <taxon>Octopodiformes</taxon>
        <taxon>Octopoda</taxon>
        <taxon>Incirrata</taxon>
        <taxon>Octopodidae</taxon>
        <taxon>Octopus</taxon>
    </lineage>
</organism>
<evidence type="ECO:0000313" key="11">
    <source>
        <dbReference type="RefSeq" id="XP_036355704.1"/>
    </source>
</evidence>
<accession>A0A7E6EK68</accession>
<dbReference type="Gene3D" id="1.20.1270.280">
    <property type="match status" value="1"/>
</dbReference>
<evidence type="ECO:0000256" key="3">
    <source>
        <dbReference type="ARBA" id="ARBA00022490"/>
    </source>
</evidence>
<dbReference type="Gene3D" id="3.10.490.20">
    <property type="match status" value="1"/>
</dbReference>
<evidence type="ECO:0000256" key="4">
    <source>
        <dbReference type="ARBA" id="ARBA00022741"/>
    </source>
</evidence>
<evidence type="ECO:0000256" key="5">
    <source>
        <dbReference type="ARBA" id="ARBA00023054"/>
    </source>
</evidence>
<dbReference type="FunFam" id="3.10.490.20:FF:000005">
    <property type="entry name" value="Dynein axonemal heavy chain 6"/>
    <property type="match status" value="1"/>
</dbReference>
<feature type="domain" description="Dynein heavy chain C-terminal" evidence="9">
    <location>
        <begin position="1"/>
        <end position="203"/>
    </location>
</feature>
<dbReference type="PANTHER" id="PTHR22878">
    <property type="entry name" value="DYNEIN HEAVY CHAIN 6, AXONEMAL-LIKE-RELATED"/>
    <property type="match status" value="1"/>
</dbReference>
<evidence type="ECO:0000259" key="9">
    <source>
        <dbReference type="Pfam" id="PF18199"/>
    </source>
</evidence>
<evidence type="ECO:0000256" key="6">
    <source>
        <dbReference type="ARBA" id="ARBA00023069"/>
    </source>
</evidence>
<keyword evidence="3" id="KW-0963">Cytoplasm</keyword>